<sequence length="299" mass="33424">MDRISAMRVFSEVVTRGSFTAAANTLGMSRAMVTRHIGELERWLGARLLQRSTRRLSLTEAGEACVVRSRQLLELVNDVEQVVGQRDTEPHGQIRVQCSPAFGQAYLSAILVDYLARYPRTKIDLVLSDQPLNLVDERIDLAIRMTNELDPALIAKKLSTCRAVLCCTPVYLEKNDAPKTPDDLTQHNCLSHSRVEKSQWSFSRQGEECLVQVSGSFSANDTMSLVEAVRAGGGLAVLPNYVVAPMLRDGELVSVLPDWHADELGIYAFYISRRHQPASLRTLLDFLTQRLGNTPLWDR</sequence>
<dbReference type="Gene3D" id="3.40.190.290">
    <property type="match status" value="1"/>
</dbReference>
<dbReference type="GO" id="GO:0003700">
    <property type="term" value="F:DNA-binding transcription factor activity"/>
    <property type="evidence" value="ECO:0007669"/>
    <property type="project" value="InterPro"/>
</dbReference>
<dbReference type="Pfam" id="PF00126">
    <property type="entry name" value="HTH_1"/>
    <property type="match status" value="1"/>
</dbReference>
<keyword evidence="3 6" id="KW-0238">DNA-binding</keyword>
<evidence type="ECO:0000256" key="1">
    <source>
        <dbReference type="ARBA" id="ARBA00009437"/>
    </source>
</evidence>
<dbReference type="Gene3D" id="1.10.10.10">
    <property type="entry name" value="Winged helix-like DNA-binding domain superfamily/Winged helix DNA-binding domain"/>
    <property type="match status" value="1"/>
</dbReference>
<proteinExistence type="inferred from homology"/>
<dbReference type="PANTHER" id="PTHR30537:SF35">
    <property type="entry name" value="TRANSCRIPTIONAL REGULATORY PROTEIN"/>
    <property type="match status" value="1"/>
</dbReference>
<dbReference type="OrthoDB" id="9786526at2"/>
<evidence type="ECO:0000259" key="5">
    <source>
        <dbReference type="PROSITE" id="PS50931"/>
    </source>
</evidence>
<dbReference type="InterPro" id="IPR036390">
    <property type="entry name" value="WH_DNA-bd_sf"/>
</dbReference>
<dbReference type="Pfam" id="PF03466">
    <property type="entry name" value="LysR_substrate"/>
    <property type="match status" value="1"/>
</dbReference>
<dbReference type="RefSeq" id="WP_114472436.1">
    <property type="nucleotide sequence ID" value="NZ_QPJK01000016.1"/>
</dbReference>
<evidence type="ECO:0000256" key="3">
    <source>
        <dbReference type="ARBA" id="ARBA00023125"/>
    </source>
</evidence>
<reference evidence="6 7" key="1">
    <citation type="submission" date="2018-07" db="EMBL/GenBank/DDBJ databases">
        <title>Genomic Encyclopedia of Type Strains, Phase IV (KMG-IV): sequencing the most valuable type-strain genomes for metagenomic binning, comparative biology and taxonomic classification.</title>
        <authorList>
            <person name="Goeker M."/>
        </authorList>
    </citation>
    <scope>NUCLEOTIDE SEQUENCE [LARGE SCALE GENOMIC DNA]</scope>
    <source>
        <strain evidence="6 7">DSM 21634</strain>
    </source>
</reference>
<protein>
    <submittedName>
        <fullName evidence="6">DNA-binding transcriptional LysR family regulator</fullName>
    </submittedName>
</protein>
<evidence type="ECO:0000256" key="2">
    <source>
        <dbReference type="ARBA" id="ARBA00023015"/>
    </source>
</evidence>
<dbReference type="SUPFAM" id="SSF46785">
    <property type="entry name" value="Winged helix' DNA-binding domain"/>
    <property type="match status" value="1"/>
</dbReference>
<keyword evidence="4" id="KW-0804">Transcription</keyword>
<dbReference type="InterPro" id="IPR058163">
    <property type="entry name" value="LysR-type_TF_proteobact-type"/>
</dbReference>
<name>A0A368X8U9_9BURK</name>
<evidence type="ECO:0000313" key="6">
    <source>
        <dbReference type="EMBL" id="RCW64149.1"/>
    </source>
</evidence>
<dbReference type="FunFam" id="1.10.10.10:FF:000001">
    <property type="entry name" value="LysR family transcriptional regulator"/>
    <property type="match status" value="1"/>
</dbReference>
<dbReference type="InterPro" id="IPR005119">
    <property type="entry name" value="LysR_subst-bd"/>
</dbReference>
<feature type="domain" description="HTH lysR-type" evidence="5">
    <location>
        <begin position="1"/>
        <end position="59"/>
    </location>
</feature>
<dbReference type="PROSITE" id="PS50931">
    <property type="entry name" value="HTH_LYSR"/>
    <property type="match status" value="1"/>
</dbReference>
<gene>
    <name evidence="6" type="ORF">DES41_11656</name>
</gene>
<keyword evidence="2" id="KW-0805">Transcription regulation</keyword>
<dbReference type="SUPFAM" id="SSF53850">
    <property type="entry name" value="Periplasmic binding protein-like II"/>
    <property type="match status" value="1"/>
</dbReference>
<accession>A0A368X8U9</accession>
<evidence type="ECO:0000313" key="7">
    <source>
        <dbReference type="Proteomes" id="UP000252884"/>
    </source>
</evidence>
<comment type="caution">
    <text evidence="6">The sequence shown here is derived from an EMBL/GenBank/DDBJ whole genome shotgun (WGS) entry which is preliminary data.</text>
</comment>
<evidence type="ECO:0000256" key="4">
    <source>
        <dbReference type="ARBA" id="ARBA00023163"/>
    </source>
</evidence>
<dbReference type="Proteomes" id="UP000252884">
    <property type="component" value="Unassembled WGS sequence"/>
</dbReference>
<dbReference type="EMBL" id="QPJK01000016">
    <property type="protein sequence ID" value="RCW64149.1"/>
    <property type="molecule type" value="Genomic_DNA"/>
</dbReference>
<organism evidence="6 7">
    <name type="scientific">Pseudorhodoferax soli</name>
    <dbReference type="NCBI Taxonomy" id="545864"/>
    <lineage>
        <taxon>Bacteria</taxon>
        <taxon>Pseudomonadati</taxon>
        <taxon>Pseudomonadota</taxon>
        <taxon>Betaproteobacteria</taxon>
        <taxon>Burkholderiales</taxon>
        <taxon>Comamonadaceae</taxon>
    </lineage>
</organism>
<keyword evidence="7" id="KW-1185">Reference proteome</keyword>
<dbReference type="GO" id="GO:0006351">
    <property type="term" value="P:DNA-templated transcription"/>
    <property type="evidence" value="ECO:0007669"/>
    <property type="project" value="TreeGrafter"/>
</dbReference>
<dbReference type="AlphaFoldDB" id="A0A368X8U9"/>
<dbReference type="CDD" id="cd08422">
    <property type="entry name" value="PBP2_CrgA_like"/>
    <property type="match status" value="1"/>
</dbReference>
<dbReference type="InterPro" id="IPR036388">
    <property type="entry name" value="WH-like_DNA-bd_sf"/>
</dbReference>
<dbReference type="GO" id="GO:0043565">
    <property type="term" value="F:sequence-specific DNA binding"/>
    <property type="evidence" value="ECO:0007669"/>
    <property type="project" value="TreeGrafter"/>
</dbReference>
<dbReference type="PANTHER" id="PTHR30537">
    <property type="entry name" value="HTH-TYPE TRANSCRIPTIONAL REGULATOR"/>
    <property type="match status" value="1"/>
</dbReference>
<dbReference type="InterPro" id="IPR000847">
    <property type="entry name" value="LysR_HTH_N"/>
</dbReference>
<comment type="similarity">
    <text evidence="1">Belongs to the LysR transcriptional regulatory family.</text>
</comment>
<dbReference type="FunFam" id="3.40.190.290:FF:000001">
    <property type="entry name" value="Transcriptional regulator, LysR family"/>
    <property type="match status" value="1"/>
</dbReference>